<evidence type="ECO:0000313" key="2">
    <source>
        <dbReference type="EMBL" id="PKV93971.1"/>
    </source>
</evidence>
<dbReference type="Proteomes" id="UP000550260">
    <property type="component" value="Unassembled WGS sequence"/>
</dbReference>
<protein>
    <submittedName>
        <fullName evidence="2">Uncharacterized protein</fullName>
    </submittedName>
</protein>
<dbReference type="EMBL" id="PJMY01000003">
    <property type="protein sequence ID" value="PKV93971.1"/>
    <property type="molecule type" value="Genomic_DNA"/>
</dbReference>
<gene>
    <name evidence="2" type="ORF">ATK30_4834</name>
    <name evidence="1" type="ORF">H5411_20200</name>
</gene>
<evidence type="ECO:0000313" key="4">
    <source>
        <dbReference type="Proteomes" id="UP000550260"/>
    </source>
</evidence>
<keyword evidence="3" id="KW-1185">Reference proteome</keyword>
<reference evidence="1 4" key="2">
    <citation type="submission" date="2020-08" db="EMBL/GenBank/DDBJ databases">
        <title>Amycolatopsis echigonensis JCM 21831.</title>
        <authorList>
            <person name="Tedsree N."/>
            <person name="Kuncharoen N."/>
            <person name="Likhitwitayawuid K."/>
            <person name="Tanasupawat S."/>
        </authorList>
    </citation>
    <scope>NUCLEOTIDE SEQUENCE [LARGE SCALE GENOMIC DNA]</scope>
    <source>
        <strain evidence="1 4">JCM 21831</strain>
    </source>
</reference>
<evidence type="ECO:0000313" key="3">
    <source>
        <dbReference type="Proteomes" id="UP000233750"/>
    </source>
</evidence>
<evidence type="ECO:0000313" key="1">
    <source>
        <dbReference type="EMBL" id="MBB2501445.1"/>
    </source>
</evidence>
<dbReference type="Proteomes" id="UP000233750">
    <property type="component" value="Unassembled WGS sequence"/>
</dbReference>
<comment type="caution">
    <text evidence="2">The sequence shown here is derived from an EMBL/GenBank/DDBJ whole genome shotgun (WGS) entry which is preliminary data.</text>
</comment>
<dbReference type="AlphaFoldDB" id="A0A2N3WJC5"/>
<proteinExistence type="predicted"/>
<accession>A0A8E1VZT8</accession>
<dbReference type="EMBL" id="JACJHR010000027">
    <property type="protein sequence ID" value="MBB2501445.1"/>
    <property type="molecule type" value="Genomic_DNA"/>
</dbReference>
<dbReference type="OrthoDB" id="3296722at2"/>
<name>A0A2N3WJC5_9PSEU</name>
<sequence>MSDLTGKKYVHAAEFLNENAGRLVEKHVSAVKGEASRLKEEADLAKERYLKAPPGSDEAKFQTETEMAKRAAAEDLETDAASVARRVGSKIPVVGLGITAAGIGWDIHEGKPPAKAIISGLAGAGAAALVAGPVGWGALAAVGVGIGAGALVDYGWDHWVPEGAKHAINEGAEAVGHAVGNAASAVGHTATKIWNSIF</sequence>
<dbReference type="RefSeq" id="WP_101437516.1">
    <property type="nucleotide sequence ID" value="NZ_JACJHR010000027.1"/>
</dbReference>
<reference evidence="2 3" key="1">
    <citation type="submission" date="2017-12" db="EMBL/GenBank/DDBJ databases">
        <title>Sequencing the genomes of 1000 Actinobacteria strains.</title>
        <authorList>
            <person name="Klenk H.-P."/>
        </authorList>
    </citation>
    <scope>NUCLEOTIDE SEQUENCE [LARGE SCALE GENOMIC DNA]</scope>
    <source>
        <strain evidence="2 3">DSM 45165</strain>
    </source>
</reference>
<accession>A0A2N3WJC5</accession>
<organism evidence="2 3">
    <name type="scientific">Amycolatopsis echigonensis</name>
    <dbReference type="NCBI Taxonomy" id="2576905"/>
    <lineage>
        <taxon>Bacteria</taxon>
        <taxon>Bacillati</taxon>
        <taxon>Actinomycetota</taxon>
        <taxon>Actinomycetes</taxon>
        <taxon>Pseudonocardiales</taxon>
        <taxon>Pseudonocardiaceae</taxon>
        <taxon>Amycolatopsis</taxon>
    </lineage>
</organism>